<evidence type="ECO:0000313" key="2">
    <source>
        <dbReference type="Proteomes" id="UP000053260"/>
    </source>
</evidence>
<evidence type="ECO:0000313" key="1">
    <source>
        <dbReference type="EMBL" id="KUO20275.1"/>
    </source>
</evidence>
<dbReference type="AlphaFoldDB" id="A0A101V0J0"/>
<sequence>MKATEEVLRFAELAARTGLEPGLSLRLDGGPDPVPGAIRVESLSTADLTAAEWCVCTSSLLGMRVGA</sequence>
<keyword evidence="2" id="KW-1185">Reference proteome</keyword>
<reference evidence="1 2" key="1">
    <citation type="submission" date="2015-10" db="EMBL/GenBank/DDBJ databases">
        <title>Draft genome sequence of Streptomyces sp. RV15, isolated from a marine sponge.</title>
        <authorList>
            <person name="Ruckert C."/>
            <person name="Abdelmohsen U.R."/>
            <person name="Winkler A."/>
            <person name="Hentschel U."/>
            <person name="Kalinowski J."/>
            <person name="Kampfer P."/>
            <person name="Glaeser S."/>
        </authorList>
    </citation>
    <scope>NUCLEOTIDE SEQUENCE [LARGE SCALE GENOMIC DNA]</scope>
    <source>
        <strain evidence="1 2">RV15</strain>
    </source>
</reference>
<proteinExistence type="predicted"/>
<name>A0A101V0J0_9ACTN</name>
<dbReference type="EMBL" id="LMXB01000041">
    <property type="protein sequence ID" value="KUO20275.1"/>
    <property type="molecule type" value="Genomic_DNA"/>
</dbReference>
<dbReference type="Proteomes" id="UP000053260">
    <property type="component" value="Unassembled WGS sequence"/>
</dbReference>
<comment type="caution">
    <text evidence="1">The sequence shown here is derived from an EMBL/GenBank/DDBJ whole genome shotgun (WGS) entry which is preliminary data.</text>
</comment>
<protein>
    <submittedName>
        <fullName evidence="1">Uncharacterized protein</fullName>
    </submittedName>
</protein>
<dbReference type="STRING" id="909626.AQJ91_16015"/>
<dbReference type="RefSeq" id="WP_067021532.1">
    <property type="nucleotide sequence ID" value="NZ_KQ949082.1"/>
</dbReference>
<organism evidence="1 2">
    <name type="scientific">Streptomyces dysideae</name>
    <dbReference type="NCBI Taxonomy" id="909626"/>
    <lineage>
        <taxon>Bacteria</taxon>
        <taxon>Bacillati</taxon>
        <taxon>Actinomycetota</taxon>
        <taxon>Actinomycetes</taxon>
        <taxon>Kitasatosporales</taxon>
        <taxon>Streptomycetaceae</taxon>
        <taxon>Streptomyces</taxon>
    </lineage>
</organism>
<dbReference type="OrthoDB" id="4296361at2"/>
<accession>A0A101V0J0</accession>
<gene>
    <name evidence="1" type="ORF">AQJ91_16015</name>
</gene>